<keyword evidence="1" id="KW-0812">Transmembrane</keyword>
<evidence type="ECO:0000256" key="1">
    <source>
        <dbReference type="SAM" id="Phobius"/>
    </source>
</evidence>
<feature type="transmembrane region" description="Helical" evidence="1">
    <location>
        <begin position="34"/>
        <end position="53"/>
    </location>
</feature>
<protein>
    <submittedName>
        <fullName evidence="2">Uncharacterized protein</fullName>
    </submittedName>
</protein>
<name>A0A0A9FJV9_ARUDO</name>
<proteinExistence type="predicted"/>
<evidence type="ECO:0000313" key="2">
    <source>
        <dbReference type="EMBL" id="JAE11519.1"/>
    </source>
</evidence>
<keyword evidence="1" id="KW-0472">Membrane</keyword>
<reference evidence="2" key="2">
    <citation type="journal article" date="2015" name="Data Brief">
        <title>Shoot transcriptome of the giant reed, Arundo donax.</title>
        <authorList>
            <person name="Barrero R.A."/>
            <person name="Guerrero F.D."/>
            <person name="Moolhuijzen P."/>
            <person name="Goolsby J.A."/>
            <person name="Tidwell J."/>
            <person name="Bellgard S.E."/>
            <person name="Bellgard M.I."/>
        </authorList>
    </citation>
    <scope>NUCLEOTIDE SEQUENCE</scope>
    <source>
        <tissue evidence="2">Shoot tissue taken approximately 20 cm above the soil surface</tissue>
    </source>
</reference>
<dbReference type="AlphaFoldDB" id="A0A0A9FJV9"/>
<organism evidence="2">
    <name type="scientific">Arundo donax</name>
    <name type="common">Giant reed</name>
    <name type="synonym">Donax arundinaceus</name>
    <dbReference type="NCBI Taxonomy" id="35708"/>
    <lineage>
        <taxon>Eukaryota</taxon>
        <taxon>Viridiplantae</taxon>
        <taxon>Streptophyta</taxon>
        <taxon>Embryophyta</taxon>
        <taxon>Tracheophyta</taxon>
        <taxon>Spermatophyta</taxon>
        <taxon>Magnoliopsida</taxon>
        <taxon>Liliopsida</taxon>
        <taxon>Poales</taxon>
        <taxon>Poaceae</taxon>
        <taxon>PACMAD clade</taxon>
        <taxon>Arundinoideae</taxon>
        <taxon>Arundineae</taxon>
        <taxon>Arundo</taxon>
    </lineage>
</organism>
<reference evidence="2" key="1">
    <citation type="submission" date="2014-09" db="EMBL/GenBank/DDBJ databases">
        <authorList>
            <person name="Magalhaes I.L.F."/>
            <person name="Oliveira U."/>
            <person name="Santos F.R."/>
            <person name="Vidigal T.H.D.A."/>
            <person name="Brescovit A.D."/>
            <person name="Santos A.J."/>
        </authorList>
    </citation>
    <scope>NUCLEOTIDE SEQUENCE</scope>
    <source>
        <tissue evidence="2">Shoot tissue taken approximately 20 cm above the soil surface</tissue>
    </source>
</reference>
<sequence length="57" mass="6687">MLWHRSQIGYLLKGSVISCHLNLRTHLIWVQFDLLPGLFLIIYSVHLIIISPVQRSF</sequence>
<keyword evidence="1" id="KW-1133">Transmembrane helix</keyword>
<accession>A0A0A9FJV9</accession>
<dbReference type="EMBL" id="GBRH01186377">
    <property type="protein sequence ID" value="JAE11519.1"/>
    <property type="molecule type" value="Transcribed_RNA"/>
</dbReference>